<organism evidence="1 2">
    <name type="scientific">Chroococcidiopsis thermalis (strain PCC 7203)</name>
    <dbReference type="NCBI Taxonomy" id="251229"/>
    <lineage>
        <taxon>Bacteria</taxon>
        <taxon>Bacillati</taxon>
        <taxon>Cyanobacteriota</taxon>
        <taxon>Cyanophyceae</taxon>
        <taxon>Chroococcidiopsidales</taxon>
        <taxon>Chroococcidiopsidaceae</taxon>
        <taxon>Chroococcidiopsis</taxon>
    </lineage>
</organism>
<dbReference type="AlphaFoldDB" id="K9U264"/>
<name>K9U264_CHRTP</name>
<dbReference type="EMBL" id="CP003597">
    <property type="protein sequence ID" value="AFY89192.1"/>
    <property type="molecule type" value="Genomic_DNA"/>
</dbReference>
<protein>
    <submittedName>
        <fullName evidence="1">Uncharacterized protein</fullName>
    </submittedName>
</protein>
<sequence>MLHLYYTSELDSGSVVKLLNGAIEVDWGFTSALERKHPKAMSENALQQLN</sequence>
<dbReference type="InParanoid" id="K9U264"/>
<dbReference type="RefSeq" id="WP_015155736.1">
    <property type="nucleotide sequence ID" value="NC_019695.1"/>
</dbReference>
<evidence type="ECO:0000313" key="1">
    <source>
        <dbReference type="EMBL" id="AFY89192.1"/>
    </source>
</evidence>
<evidence type="ECO:0000313" key="2">
    <source>
        <dbReference type="Proteomes" id="UP000010384"/>
    </source>
</evidence>
<dbReference type="STRING" id="251229.Chro_3759"/>
<dbReference type="Proteomes" id="UP000010384">
    <property type="component" value="Chromosome"/>
</dbReference>
<keyword evidence="2" id="KW-1185">Reference proteome</keyword>
<dbReference type="KEGG" id="cthe:Chro_3759"/>
<proteinExistence type="predicted"/>
<reference evidence="1 2" key="1">
    <citation type="submission" date="2012-06" db="EMBL/GenBank/DDBJ databases">
        <title>Finished chromosome of genome of Chroococcidiopsis thermalis PCC 7203.</title>
        <authorList>
            <consortium name="US DOE Joint Genome Institute"/>
            <person name="Gugger M."/>
            <person name="Coursin T."/>
            <person name="Rippka R."/>
            <person name="Tandeau De Marsac N."/>
            <person name="Huntemann M."/>
            <person name="Wei C.-L."/>
            <person name="Han J."/>
            <person name="Detter J.C."/>
            <person name="Han C."/>
            <person name="Tapia R."/>
            <person name="Davenport K."/>
            <person name="Daligault H."/>
            <person name="Erkkila T."/>
            <person name="Gu W."/>
            <person name="Munk A.C.C."/>
            <person name="Teshima H."/>
            <person name="Xu Y."/>
            <person name="Chain P."/>
            <person name="Chen A."/>
            <person name="Krypides N."/>
            <person name="Mavromatis K."/>
            <person name="Markowitz V."/>
            <person name="Szeto E."/>
            <person name="Ivanova N."/>
            <person name="Mikhailova N."/>
            <person name="Ovchinnikova G."/>
            <person name="Pagani I."/>
            <person name="Pati A."/>
            <person name="Goodwin L."/>
            <person name="Peters L."/>
            <person name="Pitluck S."/>
            <person name="Woyke T."/>
            <person name="Kerfeld C."/>
        </authorList>
    </citation>
    <scope>NUCLEOTIDE SEQUENCE [LARGE SCALE GENOMIC DNA]</scope>
    <source>
        <strain evidence="1 2">PCC 7203</strain>
    </source>
</reference>
<gene>
    <name evidence="1" type="ORF">Chro_3759</name>
</gene>
<accession>K9U264</accession>
<dbReference type="HOGENOM" id="CLU_3116063_0_0_3"/>